<feature type="domain" description="GH18" evidence="8">
    <location>
        <begin position="50"/>
        <end position="363"/>
    </location>
</feature>
<comment type="caution">
    <text evidence="9">The sequence shown here is derived from an EMBL/GenBank/DDBJ whole genome shotgun (WGS) entry which is preliminary data.</text>
</comment>
<dbReference type="GO" id="GO:0008061">
    <property type="term" value="F:chitin binding"/>
    <property type="evidence" value="ECO:0007669"/>
    <property type="project" value="InterPro"/>
</dbReference>
<evidence type="ECO:0000256" key="3">
    <source>
        <dbReference type="ARBA" id="ARBA00022801"/>
    </source>
</evidence>
<dbReference type="InterPro" id="IPR001579">
    <property type="entry name" value="Glyco_hydro_18_chit_AS"/>
</dbReference>
<dbReference type="PANTHER" id="PTHR11177">
    <property type="entry name" value="CHITINASE"/>
    <property type="match status" value="1"/>
</dbReference>
<dbReference type="PROSITE" id="PS51910">
    <property type="entry name" value="GH18_2"/>
    <property type="match status" value="1"/>
</dbReference>
<name>K2FB93_9BACT</name>
<dbReference type="GO" id="GO:0005975">
    <property type="term" value="P:carbohydrate metabolic process"/>
    <property type="evidence" value="ECO:0007669"/>
    <property type="project" value="InterPro"/>
</dbReference>
<reference evidence="9" key="1">
    <citation type="journal article" date="2012" name="Science">
        <title>Fermentation, hydrogen, and sulfur metabolism in multiple uncultivated bacterial phyla.</title>
        <authorList>
            <person name="Wrighton K.C."/>
            <person name="Thomas B.C."/>
            <person name="Sharon I."/>
            <person name="Miller C.S."/>
            <person name="Castelle C.J."/>
            <person name="VerBerkmoes N.C."/>
            <person name="Wilkins M.J."/>
            <person name="Hettich R.L."/>
            <person name="Lipton M.S."/>
            <person name="Williams K.H."/>
            <person name="Long P.E."/>
            <person name="Banfield J.F."/>
        </authorList>
    </citation>
    <scope>NUCLEOTIDE SEQUENCE [LARGE SCALE GENOMIC DNA]</scope>
</reference>
<accession>K2FB93</accession>
<dbReference type="InterPro" id="IPR011583">
    <property type="entry name" value="Chitinase_II/V-like_cat"/>
</dbReference>
<dbReference type="GO" id="GO:0006032">
    <property type="term" value="P:chitin catabolic process"/>
    <property type="evidence" value="ECO:0007669"/>
    <property type="project" value="TreeGrafter"/>
</dbReference>
<comment type="catalytic activity">
    <reaction evidence="1">
        <text>Random endo-hydrolysis of N-acetyl-beta-D-glucosaminide (1-&gt;4)-beta-linkages in chitin and chitodextrins.</text>
        <dbReference type="EC" id="3.2.1.14"/>
    </reaction>
</comment>
<dbReference type="InterPro" id="IPR050314">
    <property type="entry name" value="Glycosyl_Hydrlase_18"/>
</dbReference>
<dbReference type="Pfam" id="PF00704">
    <property type="entry name" value="Glyco_hydro_18"/>
    <property type="match status" value="1"/>
</dbReference>
<dbReference type="SMART" id="SM00636">
    <property type="entry name" value="Glyco_18"/>
    <property type="match status" value="1"/>
</dbReference>
<keyword evidence="7" id="KW-1133">Transmembrane helix</keyword>
<sequence>MSVLNRTLLLITAVLLISYFTFDWIFPKDQAKIIPLSYINSTGTVSSIKKKLEYYWYYPYWKHAEFAPSKIPSGYFNWIFHAFIWPDETWKLIIPEWFDASKARTFLEKWKLVSISVGGWENSEWFKVIAENPESRKRFINELKEFVERNWYNGVDLDWEYPVWAKQSDEFVLLANEIRRSMPWITLTAALPISLSTLGIEKIFEIQKSLDFILVMAYDMEDWFDWYAWINAPLYPNEKMPEDRSIATLLEVNYLNEWVPKEKIMLWLPLYGRKYNALSPYENTYWSDDIEYKNLPFDLCEKKSELWPVLICGNSYISYDDMNSIEEKMRFAKDKWLKGVFFWALWQDDNKLIYKLRNKINKPVKNR</sequence>
<dbReference type="PANTHER" id="PTHR11177:SF317">
    <property type="entry name" value="CHITINASE 12-RELATED"/>
    <property type="match status" value="1"/>
</dbReference>
<proteinExistence type="inferred from homology"/>
<keyword evidence="7" id="KW-0812">Transmembrane</keyword>
<dbReference type="Gene3D" id="3.20.20.80">
    <property type="entry name" value="Glycosidases"/>
    <property type="match status" value="2"/>
</dbReference>
<keyword evidence="4 5" id="KW-0326">Glycosidase</keyword>
<evidence type="ECO:0000259" key="8">
    <source>
        <dbReference type="PROSITE" id="PS51910"/>
    </source>
</evidence>
<comment type="similarity">
    <text evidence="6">Belongs to the glycosyl hydrolase 18 family.</text>
</comment>
<evidence type="ECO:0000256" key="4">
    <source>
        <dbReference type="ARBA" id="ARBA00023295"/>
    </source>
</evidence>
<protein>
    <recommendedName>
        <fullName evidence="2">chitinase</fullName>
        <ecNumber evidence="2">3.2.1.14</ecNumber>
    </recommendedName>
</protein>
<dbReference type="GO" id="GO:0005576">
    <property type="term" value="C:extracellular region"/>
    <property type="evidence" value="ECO:0007669"/>
    <property type="project" value="TreeGrafter"/>
</dbReference>
<dbReference type="EMBL" id="AMFJ01000340">
    <property type="protein sequence ID" value="EKE28396.1"/>
    <property type="molecule type" value="Genomic_DNA"/>
</dbReference>
<evidence type="ECO:0000256" key="7">
    <source>
        <dbReference type="SAM" id="Phobius"/>
    </source>
</evidence>
<dbReference type="GO" id="GO:0008843">
    <property type="term" value="F:endochitinase activity"/>
    <property type="evidence" value="ECO:0007669"/>
    <property type="project" value="UniProtKB-EC"/>
</dbReference>
<keyword evidence="7" id="KW-0472">Membrane</keyword>
<dbReference type="InterPro" id="IPR017853">
    <property type="entry name" value="GH"/>
</dbReference>
<evidence type="ECO:0000256" key="6">
    <source>
        <dbReference type="RuleBase" id="RU004453"/>
    </source>
</evidence>
<dbReference type="EC" id="3.2.1.14" evidence="2"/>
<evidence type="ECO:0000256" key="5">
    <source>
        <dbReference type="RuleBase" id="RU000489"/>
    </source>
</evidence>
<feature type="transmembrane region" description="Helical" evidence="7">
    <location>
        <begin position="7"/>
        <end position="26"/>
    </location>
</feature>
<dbReference type="SUPFAM" id="SSF51445">
    <property type="entry name" value="(Trans)glycosidases"/>
    <property type="match status" value="1"/>
</dbReference>
<dbReference type="InterPro" id="IPR001223">
    <property type="entry name" value="Glyco_hydro18_cat"/>
</dbReference>
<gene>
    <name evidence="9" type="ORF">ACD_3C00066G0003</name>
</gene>
<evidence type="ECO:0000313" key="9">
    <source>
        <dbReference type="EMBL" id="EKE28396.1"/>
    </source>
</evidence>
<evidence type="ECO:0000256" key="2">
    <source>
        <dbReference type="ARBA" id="ARBA00012729"/>
    </source>
</evidence>
<dbReference type="AlphaFoldDB" id="K2FB93"/>
<dbReference type="PROSITE" id="PS01095">
    <property type="entry name" value="GH18_1"/>
    <property type="match status" value="1"/>
</dbReference>
<keyword evidence="3 5" id="KW-0378">Hydrolase</keyword>
<evidence type="ECO:0000256" key="1">
    <source>
        <dbReference type="ARBA" id="ARBA00000822"/>
    </source>
</evidence>
<organism evidence="9">
    <name type="scientific">uncultured bacterium</name>
    <name type="common">gcode 4</name>
    <dbReference type="NCBI Taxonomy" id="1234023"/>
    <lineage>
        <taxon>Bacteria</taxon>
        <taxon>environmental samples</taxon>
    </lineage>
</organism>